<evidence type="ECO:0000256" key="1">
    <source>
        <dbReference type="ARBA" id="ARBA00022737"/>
    </source>
</evidence>
<dbReference type="Proteomes" id="UP001203338">
    <property type="component" value="Unassembled WGS sequence"/>
</dbReference>
<keyword evidence="2" id="KW-0040">ANK repeat</keyword>
<evidence type="ECO:0000313" key="3">
    <source>
        <dbReference type="EMBL" id="MCL6268872.1"/>
    </source>
</evidence>
<dbReference type="PANTHER" id="PTHR23206">
    <property type="entry name" value="MASK PROTEIN"/>
    <property type="match status" value="1"/>
</dbReference>
<dbReference type="EMBL" id="JAMFLX010000003">
    <property type="protein sequence ID" value="MCL6268872.1"/>
    <property type="molecule type" value="Genomic_DNA"/>
</dbReference>
<dbReference type="SMART" id="SM00248">
    <property type="entry name" value="ANK"/>
    <property type="match status" value="4"/>
</dbReference>
<protein>
    <submittedName>
        <fullName evidence="3">Ankyrin repeat domain-containing protein</fullName>
    </submittedName>
</protein>
<dbReference type="InterPro" id="IPR036770">
    <property type="entry name" value="Ankyrin_rpt-contain_sf"/>
</dbReference>
<sequence length="279" mass="31489">MKLNSQASYWRVIRRAFAIGTCMFFYSTQEVSALLTPEDYQTLQRACKTGQIHILQQYLEHSGYQPNDYLELTLRRGDKVSVTCLGLASQAGSIEAVKKMIEMGCDVNLGIKGRATPLSLASQQGRIGVVQLLLESEHIQVDLCPEGKPTPLGFAISEEYLDIAERLVEKGADLEKPYKKGMSVRNYISEEIERYSKSILLNNYFKKKKLETLLLRESVKTVEYGVKKYFKGYNKGRQKLFNSYQFELNAIAEEVESLSSSFSLDSLDKPCPSPVKPAP</sequence>
<accession>A0ABT0PBW3</accession>
<evidence type="ECO:0000313" key="4">
    <source>
        <dbReference type="Proteomes" id="UP001203338"/>
    </source>
</evidence>
<dbReference type="InterPro" id="IPR051631">
    <property type="entry name" value="Ankyrin-KH/SAM_domain"/>
</dbReference>
<dbReference type="Pfam" id="PF12796">
    <property type="entry name" value="Ank_2"/>
    <property type="match status" value="1"/>
</dbReference>
<keyword evidence="4" id="KW-1185">Reference proteome</keyword>
<keyword evidence="1" id="KW-0677">Repeat</keyword>
<dbReference type="InterPro" id="IPR002110">
    <property type="entry name" value="Ankyrin_rpt"/>
</dbReference>
<name>A0ABT0PBW3_9GAMM</name>
<proteinExistence type="predicted"/>
<organism evidence="3 4">
    <name type="scientific">Parendozoicomonas callyspongiae</name>
    <dbReference type="NCBI Taxonomy" id="2942213"/>
    <lineage>
        <taxon>Bacteria</taxon>
        <taxon>Pseudomonadati</taxon>
        <taxon>Pseudomonadota</taxon>
        <taxon>Gammaproteobacteria</taxon>
        <taxon>Oceanospirillales</taxon>
        <taxon>Endozoicomonadaceae</taxon>
        <taxon>Parendozoicomonas</taxon>
    </lineage>
</organism>
<gene>
    <name evidence="3" type="ORF">M3P05_02765</name>
</gene>
<comment type="caution">
    <text evidence="3">The sequence shown here is derived from an EMBL/GenBank/DDBJ whole genome shotgun (WGS) entry which is preliminary data.</text>
</comment>
<dbReference type="PANTHER" id="PTHR23206:SF8">
    <property type="entry name" value="ANKYRIN REPEAT AND KH DOMAIN-CONTAINING 1"/>
    <property type="match status" value="1"/>
</dbReference>
<dbReference type="SUPFAM" id="SSF48403">
    <property type="entry name" value="Ankyrin repeat"/>
    <property type="match status" value="1"/>
</dbReference>
<evidence type="ECO:0000256" key="2">
    <source>
        <dbReference type="ARBA" id="ARBA00023043"/>
    </source>
</evidence>
<dbReference type="RefSeq" id="WP_249697708.1">
    <property type="nucleotide sequence ID" value="NZ_JAMFLX010000003.1"/>
</dbReference>
<dbReference type="Gene3D" id="1.25.40.20">
    <property type="entry name" value="Ankyrin repeat-containing domain"/>
    <property type="match status" value="1"/>
</dbReference>
<reference evidence="3 4" key="1">
    <citation type="submission" date="2022-05" db="EMBL/GenBank/DDBJ databases">
        <authorList>
            <person name="Park J.-S."/>
        </authorList>
    </citation>
    <scope>NUCLEOTIDE SEQUENCE [LARGE SCALE GENOMIC DNA]</scope>
    <source>
        <strain evidence="3 4">2012CJ34-2</strain>
    </source>
</reference>